<dbReference type="Proteomes" id="UP000519004">
    <property type="component" value="Unassembled WGS sequence"/>
</dbReference>
<keyword evidence="1" id="KW-0472">Membrane</keyword>
<protein>
    <submittedName>
        <fullName evidence="2">Uncharacterized protein</fullName>
    </submittedName>
</protein>
<evidence type="ECO:0000313" key="2">
    <source>
        <dbReference type="EMBL" id="MBB5016556.1"/>
    </source>
</evidence>
<accession>A0A7W7Y1T8</accession>
<dbReference type="PROSITE" id="PS51257">
    <property type="entry name" value="PROKAR_LIPOPROTEIN"/>
    <property type="match status" value="1"/>
</dbReference>
<keyword evidence="1" id="KW-0812">Transmembrane</keyword>
<evidence type="ECO:0000313" key="3">
    <source>
        <dbReference type="Proteomes" id="UP000519004"/>
    </source>
</evidence>
<reference evidence="2 3" key="1">
    <citation type="submission" date="2020-08" db="EMBL/GenBank/DDBJ databases">
        <title>Genomic Encyclopedia of Type Strains, Phase IV (KMG-IV): sequencing the most valuable type-strain genomes for metagenomic binning, comparative biology and taxonomic classification.</title>
        <authorList>
            <person name="Goeker M."/>
        </authorList>
    </citation>
    <scope>NUCLEOTIDE SEQUENCE [LARGE SCALE GENOMIC DNA]</scope>
    <source>
        <strain evidence="2 3">DSM 25897</strain>
    </source>
</reference>
<organism evidence="2 3">
    <name type="scientific">Rehaibacterium terrae</name>
    <dbReference type="NCBI Taxonomy" id="1341696"/>
    <lineage>
        <taxon>Bacteria</taxon>
        <taxon>Pseudomonadati</taxon>
        <taxon>Pseudomonadota</taxon>
        <taxon>Gammaproteobacteria</taxon>
        <taxon>Lysobacterales</taxon>
        <taxon>Lysobacteraceae</taxon>
        <taxon>Rehaibacterium</taxon>
    </lineage>
</organism>
<feature type="transmembrane region" description="Helical" evidence="1">
    <location>
        <begin position="104"/>
        <end position="122"/>
    </location>
</feature>
<name>A0A7W7Y1T8_9GAMM</name>
<keyword evidence="1" id="KW-1133">Transmembrane helix</keyword>
<comment type="caution">
    <text evidence="2">The sequence shown here is derived from an EMBL/GenBank/DDBJ whole genome shotgun (WGS) entry which is preliminary data.</text>
</comment>
<keyword evidence="3" id="KW-1185">Reference proteome</keyword>
<proteinExistence type="predicted"/>
<dbReference type="EMBL" id="JACHHX010000022">
    <property type="protein sequence ID" value="MBB5016556.1"/>
    <property type="molecule type" value="Genomic_DNA"/>
</dbReference>
<sequence length="134" mass="14900">MRRWLLPVTWLLFFTAFAACLVFWGGIARVPAFGEQVERAAARHAFLTATYMGVGKHVVPLLGEERAAQWARGQLASHWDEIASAPPGLLVERIIVAMPVWLRAAHHGAPLLLLLGLVLHLFRPRPVKIIGGRR</sequence>
<dbReference type="AlphaFoldDB" id="A0A7W7Y1T8"/>
<evidence type="ECO:0000256" key="1">
    <source>
        <dbReference type="SAM" id="Phobius"/>
    </source>
</evidence>
<gene>
    <name evidence="2" type="ORF">HNQ58_002471</name>
</gene>
<dbReference type="RefSeq" id="WP_183949219.1">
    <property type="nucleotide sequence ID" value="NZ_JACHHX010000022.1"/>
</dbReference>